<proteinExistence type="predicted"/>
<evidence type="ECO:0000256" key="2">
    <source>
        <dbReference type="SAM" id="SignalP"/>
    </source>
</evidence>
<organism evidence="4 5">
    <name type="scientific">Lentinula aff. detonsa</name>
    <dbReference type="NCBI Taxonomy" id="2804958"/>
    <lineage>
        <taxon>Eukaryota</taxon>
        <taxon>Fungi</taxon>
        <taxon>Dikarya</taxon>
        <taxon>Basidiomycota</taxon>
        <taxon>Agaricomycotina</taxon>
        <taxon>Agaricomycetes</taxon>
        <taxon>Agaricomycetidae</taxon>
        <taxon>Agaricales</taxon>
        <taxon>Marasmiineae</taxon>
        <taxon>Omphalotaceae</taxon>
        <taxon>Lentinula</taxon>
    </lineage>
</organism>
<protein>
    <recommendedName>
        <fullName evidence="3">Vacuolar sorting protein Vps3844 C-terminal domain-containing protein</fullName>
    </recommendedName>
</protein>
<dbReference type="PANTHER" id="PTHR36853">
    <property type="entry name" value="EXPRESSED PROTEIN"/>
    <property type="match status" value="1"/>
</dbReference>
<keyword evidence="5" id="KW-1185">Reference proteome</keyword>
<keyword evidence="1" id="KW-1133">Transmembrane helix</keyword>
<sequence length="353" mass="38310">MMNLLRLGILLSIVQLSLAVDIYLNPAPFSRRNTLSPEDASSTLSQHLGLELFEFLQDQSRPMYNGDSVDFVASGQKNALIVTMEQFDATVVLPSYLPPSFQLSVPKYARIPSLSSVISTYLHRARYVYSEIYEADLSFWNPSELLSLKAFLTDAASSAFATLDFTSLADLRNKYGADSIEYERAAESTRAFLKDAFENGEQLQLAILTYPSPTRSLRRAAPSQVPLPGHASPQEPIGSISTCFASADSCNNATSSCTGRGQCVEASKSGRTCFVCTCSATKTGKGNKVKTEVWVGESCERKDVSGRVPFVLFVGSTLVLLILVFGSVSLLYGIGEQMLPPTLTGTAVNAKKD</sequence>
<feature type="signal peptide" evidence="2">
    <location>
        <begin position="1"/>
        <end position="19"/>
    </location>
</feature>
<evidence type="ECO:0000313" key="5">
    <source>
        <dbReference type="Proteomes" id="UP001163798"/>
    </source>
</evidence>
<evidence type="ECO:0000313" key="4">
    <source>
        <dbReference type="EMBL" id="KAJ3789549.1"/>
    </source>
</evidence>
<dbReference type="AlphaFoldDB" id="A0AA38NR12"/>
<dbReference type="PANTHER" id="PTHR36853:SF1">
    <property type="entry name" value="DUF3844 DOMAIN-CONTAINING PROTEIN"/>
    <property type="match status" value="1"/>
</dbReference>
<dbReference type="InterPro" id="IPR024382">
    <property type="entry name" value="Vps3844_C"/>
</dbReference>
<evidence type="ECO:0000256" key="1">
    <source>
        <dbReference type="SAM" id="Phobius"/>
    </source>
</evidence>
<gene>
    <name evidence="4" type="ORF">GGU10DRAFT_260460</name>
</gene>
<keyword evidence="2" id="KW-0732">Signal</keyword>
<keyword evidence="1" id="KW-0472">Membrane</keyword>
<feature type="domain" description="Vacuolar sorting protein Vps3844 C-terminal" evidence="3">
    <location>
        <begin position="243"/>
        <end position="344"/>
    </location>
</feature>
<evidence type="ECO:0000259" key="3">
    <source>
        <dbReference type="Pfam" id="PF12955"/>
    </source>
</evidence>
<feature type="transmembrane region" description="Helical" evidence="1">
    <location>
        <begin position="310"/>
        <end position="334"/>
    </location>
</feature>
<dbReference type="Proteomes" id="UP001163798">
    <property type="component" value="Unassembled WGS sequence"/>
</dbReference>
<keyword evidence="1" id="KW-0812">Transmembrane</keyword>
<dbReference type="InterPro" id="IPR053065">
    <property type="entry name" value="Archenteron_Induction-Rel"/>
</dbReference>
<accession>A0AA38NR12</accession>
<reference evidence="4" key="1">
    <citation type="submission" date="2022-08" db="EMBL/GenBank/DDBJ databases">
        <authorList>
            <consortium name="DOE Joint Genome Institute"/>
            <person name="Min B."/>
            <person name="Riley R."/>
            <person name="Sierra-Patev S."/>
            <person name="Naranjo-Ortiz M."/>
            <person name="Looney B."/>
            <person name="Konkel Z."/>
            <person name="Slot J.C."/>
            <person name="Sakamoto Y."/>
            <person name="Steenwyk J.L."/>
            <person name="Rokas A."/>
            <person name="Carro J."/>
            <person name="Camarero S."/>
            <person name="Ferreira P."/>
            <person name="Molpeceres G."/>
            <person name="Ruiz-Duenas F.J."/>
            <person name="Serrano A."/>
            <person name="Henrissat B."/>
            <person name="Drula E."/>
            <person name="Hughes K.W."/>
            <person name="Mata J.L."/>
            <person name="Ishikawa N.K."/>
            <person name="Vargas-Isla R."/>
            <person name="Ushijima S."/>
            <person name="Smith C.A."/>
            <person name="Ahrendt S."/>
            <person name="Andreopoulos W."/>
            <person name="He G."/>
            <person name="Labutti K."/>
            <person name="Lipzen A."/>
            <person name="Ng V."/>
            <person name="Sandor L."/>
            <person name="Barry K."/>
            <person name="Martinez A.T."/>
            <person name="Xiao Y."/>
            <person name="Gibbons J.G."/>
            <person name="Terashima K."/>
            <person name="Hibbett D.S."/>
            <person name="Grigoriev I.V."/>
        </authorList>
    </citation>
    <scope>NUCLEOTIDE SEQUENCE</scope>
    <source>
        <strain evidence="4">TFB10291</strain>
    </source>
</reference>
<name>A0AA38NR12_9AGAR</name>
<dbReference type="GO" id="GO:0005783">
    <property type="term" value="C:endoplasmic reticulum"/>
    <property type="evidence" value="ECO:0007669"/>
    <property type="project" value="TreeGrafter"/>
</dbReference>
<feature type="chain" id="PRO_5041277503" description="Vacuolar sorting protein Vps3844 C-terminal domain-containing protein" evidence="2">
    <location>
        <begin position="20"/>
        <end position="353"/>
    </location>
</feature>
<dbReference type="EMBL" id="MU793259">
    <property type="protein sequence ID" value="KAJ3789549.1"/>
    <property type="molecule type" value="Genomic_DNA"/>
</dbReference>
<comment type="caution">
    <text evidence="4">The sequence shown here is derived from an EMBL/GenBank/DDBJ whole genome shotgun (WGS) entry which is preliminary data.</text>
</comment>
<dbReference type="Pfam" id="PF12955">
    <property type="entry name" value="Vps3844_C"/>
    <property type="match status" value="1"/>
</dbReference>